<evidence type="ECO:0000256" key="1">
    <source>
        <dbReference type="ARBA" id="ARBA00022450"/>
    </source>
</evidence>
<organism evidence="5 6">
    <name type="scientific">Methylomarinovum tepidoasis</name>
    <dbReference type="NCBI Taxonomy" id="2840183"/>
    <lineage>
        <taxon>Bacteria</taxon>
        <taxon>Pseudomonadati</taxon>
        <taxon>Pseudomonadota</taxon>
        <taxon>Gammaproteobacteria</taxon>
        <taxon>Methylococcales</taxon>
        <taxon>Methylothermaceae</taxon>
        <taxon>Methylomarinovum</taxon>
    </lineage>
</organism>
<keyword evidence="1 3" id="KW-0596">Phosphopantetheine</keyword>
<dbReference type="InterPro" id="IPR009081">
    <property type="entry name" value="PP-bd_ACP"/>
</dbReference>
<gene>
    <name evidence="3" type="primary">acpP</name>
    <name evidence="5" type="ORF">MIN45_P2242</name>
</gene>
<evidence type="ECO:0000313" key="5">
    <source>
        <dbReference type="EMBL" id="BCX89868.1"/>
    </source>
</evidence>
<dbReference type="GO" id="GO:0005829">
    <property type="term" value="C:cytosol"/>
    <property type="evidence" value="ECO:0007669"/>
    <property type="project" value="TreeGrafter"/>
</dbReference>
<evidence type="ECO:0000256" key="2">
    <source>
        <dbReference type="ARBA" id="ARBA00022553"/>
    </source>
</evidence>
<comment type="pathway">
    <text evidence="3">Lipid metabolism; fatty acid biosynthesis.</text>
</comment>
<dbReference type="GO" id="GO:0009245">
    <property type="term" value="P:lipid A biosynthetic process"/>
    <property type="evidence" value="ECO:0007669"/>
    <property type="project" value="TreeGrafter"/>
</dbReference>
<dbReference type="PANTHER" id="PTHR20863:SF69">
    <property type="entry name" value="ACYL CARRIER PROTEIN"/>
    <property type="match status" value="1"/>
</dbReference>
<comment type="PTM">
    <text evidence="3">4'-phosphopantetheine is transferred from CoA to a specific serine of apo-ACP by AcpS. This modification is essential for activity because fatty acids are bound in thioester linkage to the sulfhydryl of the prosthetic group.</text>
</comment>
<dbReference type="HAMAP" id="MF_01217">
    <property type="entry name" value="Acyl_carrier"/>
    <property type="match status" value="1"/>
</dbReference>
<name>A0AAU9CTV7_9GAMM</name>
<dbReference type="InterPro" id="IPR003231">
    <property type="entry name" value="ACP"/>
</dbReference>
<dbReference type="Gene3D" id="1.10.1200.10">
    <property type="entry name" value="ACP-like"/>
    <property type="match status" value="1"/>
</dbReference>
<keyword evidence="6" id="KW-1185">Reference proteome</keyword>
<proteinExistence type="inferred from homology"/>
<comment type="function">
    <text evidence="3">Carrier of the growing fatty acid chain in fatty acid biosynthesis.</text>
</comment>
<reference evidence="6" key="1">
    <citation type="journal article" date="2024" name="Int. J. Syst. Evol. Microbiol.">
        <title>Methylomarinovum tepidoasis sp. nov., a moderately thermophilic methanotroph of the family Methylothermaceae isolated from a deep-sea hydrothermal field.</title>
        <authorList>
            <person name="Hirayama H."/>
            <person name="Takaki Y."/>
            <person name="Abe M."/>
            <person name="Miyazaki M."/>
            <person name="Uematsu K."/>
            <person name="Matsui Y."/>
            <person name="Takai K."/>
        </authorList>
    </citation>
    <scope>NUCLEOTIDE SEQUENCE [LARGE SCALE GENOMIC DNA]</scope>
    <source>
        <strain evidence="6">IN45</strain>
    </source>
</reference>
<dbReference type="GO" id="GO:0000036">
    <property type="term" value="F:acyl carrier activity"/>
    <property type="evidence" value="ECO:0007669"/>
    <property type="project" value="UniProtKB-UniRule"/>
</dbReference>
<evidence type="ECO:0000313" key="6">
    <source>
        <dbReference type="Proteomes" id="UP001321450"/>
    </source>
</evidence>
<keyword evidence="3" id="KW-0443">Lipid metabolism</keyword>
<keyword evidence="3" id="KW-0276">Fatty acid metabolism</keyword>
<evidence type="ECO:0000256" key="3">
    <source>
        <dbReference type="HAMAP-Rule" id="MF_01217"/>
    </source>
</evidence>
<feature type="modified residue" description="O-(pantetheine 4'-phosphoryl)serine" evidence="3">
    <location>
        <position position="39"/>
    </location>
</feature>
<sequence>MTDRDAIYATLRRLLRELFEIDPAQVTPETTFQELDIDSIDAVDLVVHLHDLIGKRIPPDDFRQIRTVGDVVEVVQRLTAE</sequence>
<accession>A0AAU9CTV7</accession>
<dbReference type="InterPro" id="IPR036736">
    <property type="entry name" value="ACP-like_sf"/>
</dbReference>
<keyword evidence="2 3" id="KW-0597">Phosphoprotein</keyword>
<comment type="subcellular location">
    <subcellularLocation>
        <location evidence="3">Cytoplasm</location>
    </subcellularLocation>
</comment>
<keyword evidence="3" id="KW-0275">Fatty acid biosynthesis</keyword>
<protein>
    <recommendedName>
        <fullName evidence="3">Acyl carrier protein</fullName>
        <shortName evidence="3">ACP</shortName>
    </recommendedName>
</protein>
<dbReference type="GO" id="GO:0000035">
    <property type="term" value="F:acyl binding"/>
    <property type="evidence" value="ECO:0007669"/>
    <property type="project" value="TreeGrafter"/>
</dbReference>
<dbReference type="KEGG" id="meiy:MIN45_P2242"/>
<dbReference type="NCBIfam" id="NF003757">
    <property type="entry name" value="PRK05350.1"/>
    <property type="match status" value="1"/>
</dbReference>
<evidence type="ECO:0000259" key="4">
    <source>
        <dbReference type="PROSITE" id="PS50075"/>
    </source>
</evidence>
<keyword evidence="3" id="KW-0963">Cytoplasm</keyword>
<dbReference type="EMBL" id="AP024718">
    <property type="protein sequence ID" value="BCX89868.1"/>
    <property type="molecule type" value="Genomic_DNA"/>
</dbReference>
<dbReference type="AlphaFoldDB" id="A0AAU9CTV7"/>
<dbReference type="GO" id="GO:0016020">
    <property type="term" value="C:membrane"/>
    <property type="evidence" value="ECO:0007669"/>
    <property type="project" value="GOC"/>
</dbReference>
<keyword evidence="3" id="KW-0444">Lipid biosynthesis</keyword>
<dbReference type="SUPFAM" id="SSF47336">
    <property type="entry name" value="ACP-like"/>
    <property type="match status" value="1"/>
</dbReference>
<dbReference type="Proteomes" id="UP001321450">
    <property type="component" value="Chromosome"/>
</dbReference>
<dbReference type="Pfam" id="PF00550">
    <property type="entry name" value="PP-binding"/>
    <property type="match status" value="1"/>
</dbReference>
<dbReference type="PROSITE" id="PS50075">
    <property type="entry name" value="CARRIER"/>
    <property type="match status" value="1"/>
</dbReference>
<comment type="similarity">
    <text evidence="3">Belongs to the acyl carrier protein (ACP) family.</text>
</comment>
<dbReference type="PANTHER" id="PTHR20863">
    <property type="entry name" value="ACYL CARRIER PROTEIN"/>
    <property type="match status" value="1"/>
</dbReference>
<feature type="domain" description="Carrier" evidence="4">
    <location>
        <begin position="5"/>
        <end position="79"/>
    </location>
</feature>